<dbReference type="GO" id="GO:0016831">
    <property type="term" value="F:carboxy-lyase activity"/>
    <property type="evidence" value="ECO:0007669"/>
    <property type="project" value="InterPro"/>
</dbReference>
<gene>
    <name evidence="3" type="ORF">G7Y82_17715</name>
</gene>
<dbReference type="Gene3D" id="3.20.20.140">
    <property type="entry name" value="Metal-dependent hydrolases"/>
    <property type="match status" value="1"/>
</dbReference>
<sequence length="276" mass="30723">MKPTNQDRKMQIVDSQIHVWADGESTGHHRRAPITGAVLDVEMRQAGVDRVVLVPPLWDPHGSAYSLQLAQRAPERFSVMGVMEPDIADPVAQLHAWQQTPGMRGIRFLFNAADRLRSLHDGRFEAVWPEAERLGVPVAMLAPNHLQIADDIARRFPGLRIIVDHLGVPRGATGPSAFDHLGELLALAAYPNVSVKAVGVGDYALDPYPFRSLQDTLQRVFEAFGPERVIWGSDLSRLHHPYRQCVSHFCETLPWLSKDDLALVMGGNICRLLGWS</sequence>
<evidence type="ECO:0000313" key="3">
    <source>
        <dbReference type="EMBL" id="NKF24154.1"/>
    </source>
</evidence>
<dbReference type="PANTHER" id="PTHR21240">
    <property type="entry name" value="2-AMINO-3-CARBOXYLMUCONATE-6-SEMIALDEHYDE DECARBOXYLASE"/>
    <property type="match status" value="1"/>
</dbReference>
<dbReference type="PANTHER" id="PTHR21240:SF19">
    <property type="entry name" value="CATALYTIC_ HYDROLASE"/>
    <property type="match status" value="1"/>
</dbReference>
<protein>
    <submittedName>
        <fullName evidence="3">Amidohydrolase</fullName>
    </submittedName>
</protein>
<evidence type="ECO:0000313" key="4">
    <source>
        <dbReference type="Proteomes" id="UP000653472"/>
    </source>
</evidence>
<dbReference type="SUPFAM" id="SSF51556">
    <property type="entry name" value="Metallo-dependent hydrolases"/>
    <property type="match status" value="1"/>
</dbReference>
<keyword evidence="4" id="KW-1185">Reference proteome</keyword>
<feature type="domain" description="Amidohydrolase-related" evidence="2">
    <location>
        <begin position="14"/>
        <end position="274"/>
    </location>
</feature>
<keyword evidence="1" id="KW-0456">Lyase</keyword>
<evidence type="ECO:0000256" key="1">
    <source>
        <dbReference type="ARBA" id="ARBA00023239"/>
    </source>
</evidence>
<reference evidence="3" key="1">
    <citation type="submission" date="2020-03" db="EMBL/GenBank/DDBJ databases">
        <title>Solimonas marina sp. nov., isolated from deep seawater of the Pacific Ocean.</title>
        <authorList>
            <person name="Liu X."/>
            <person name="Lai Q."/>
            <person name="Sun F."/>
            <person name="Gai Y."/>
            <person name="Li G."/>
            <person name="Shao Z."/>
        </authorList>
    </citation>
    <scope>NUCLEOTIDE SEQUENCE</scope>
    <source>
        <strain evidence="3">C16B3</strain>
    </source>
</reference>
<name>A0A969WDF0_9GAMM</name>
<proteinExistence type="predicted"/>
<comment type="caution">
    <text evidence="3">The sequence shown here is derived from an EMBL/GenBank/DDBJ whole genome shotgun (WGS) entry which is preliminary data.</text>
</comment>
<dbReference type="InterPro" id="IPR032466">
    <property type="entry name" value="Metal_Hydrolase"/>
</dbReference>
<dbReference type="RefSeq" id="WP_168149483.1">
    <property type="nucleotide sequence ID" value="NZ_JAAVXB010000012.1"/>
</dbReference>
<dbReference type="GO" id="GO:0016787">
    <property type="term" value="F:hydrolase activity"/>
    <property type="evidence" value="ECO:0007669"/>
    <property type="project" value="InterPro"/>
</dbReference>
<evidence type="ECO:0000259" key="2">
    <source>
        <dbReference type="Pfam" id="PF04909"/>
    </source>
</evidence>
<accession>A0A969WDF0</accession>
<organism evidence="3 4">
    <name type="scientific">Solimonas marina</name>
    <dbReference type="NCBI Taxonomy" id="2714601"/>
    <lineage>
        <taxon>Bacteria</taxon>
        <taxon>Pseudomonadati</taxon>
        <taxon>Pseudomonadota</taxon>
        <taxon>Gammaproteobacteria</taxon>
        <taxon>Nevskiales</taxon>
        <taxon>Nevskiaceae</taxon>
        <taxon>Solimonas</taxon>
    </lineage>
</organism>
<dbReference type="InterPro" id="IPR032465">
    <property type="entry name" value="ACMSD"/>
</dbReference>
<dbReference type="EMBL" id="JAAVXB010000012">
    <property type="protein sequence ID" value="NKF24154.1"/>
    <property type="molecule type" value="Genomic_DNA"/>
</dbReference>
<dbReference type="InterPro" id="IPR006680">
    <property type="entry name" value="Amidohydro-rel"/>
</dbReference>
<dbReference type="Pfam" id="PF04909">
    <property type="entry name" value="Amidohydro_2"/>
    <property type="match status" value="1"/>
</dbReference>
<dbReference type="AlphaFoldDB" id="A0A969WDF0"/>
<dbReference type="Proteomes" id="UP000653472">
    <property type="component" value="Unassembled WGS sequence"/>
</dbReference>